<dbReference type="GeneID" id="94838429"/>
<dbReference type="GO" id="GO:0005737">
    <property type="term" value="C:cytoplasm"/>
    <property type="evidence" value="ECO:0007669"/>
    <property type="project" value="TreeGrafter"/>
</dbReference>
<keyword evidence="3" id="KW-1185">Reference proteome</keyword>
<dbReference type="Gene3D" id="1.10.555.10">
    <property type="entry name" value="Rho GTPase activation protein"/>
    <property type="match status" value="1"/>
</dbReference>
<dbReference type="InterPro" id="IPR000198">
    <property type="entry name" value="RhoGAP_dom"/>
</dbReference>
<dbReference type="OrthoDB" id="437889at2759"/>
<proteinExistence type="predicted"/>
<dbReference type="AlphaFoldDB" id="A0A1J4KD94"/>
<evidence type="ECO:0000313" key="3">
    <source>
        <dbReference type="Proteomes" id="UP000179807"/>
    </source>
</evidence>
<dbReference type="VEuPathDB" id="TrichDB:TRFO_24396"/>
<accession>A0A1J4KD94</accession>
<dbReference type="EMBL" id="MLAK01000697">
    <property type="protein sequence ID" value="OHT07429.1"/>
    <property type="molecule type" value="Genomic_DNA"/>
</dbReference>
<gene>
    <name evidence="2" type="ORF">TRFO_24396</name>
</gene>
<dbReference type="Pfam" id="PF00620">
    <property type="entry name" value="RhoGAP"/>
    <property type="match status" value="1"/>
</dbReference>
<dbReference type="GO" id="GO:0007165">
    <property type="term" value="P:signal transduction"/>
    <property type="evidence" value="ECO:0007669"/>
    <property type="project" value="InterPro"/>
</dbReference>
<dbReference type="CDD" id="cd00159">
    <property type="entry name" value="RhoGAP"/>
    <property type="match status" value="1"/>
</dbReference>
<sequence length="525" mass="60358">MARCCQQFRTIGTSIPYYYYEDTQRSDWVYDKSYIIVEPPDGTYIEPPEAPHVIPENISRSRISLARTRTLSSYPMTSTPNLLSDFTLNENDSKILETFLSNDTTPVPTSFMKTPFLPSDLFLLLDRPTLLRTLKSHMNLNSWAKKGFVKKKTLPEEEIFLPGKKTLVGPILKNTSSDIANLSIMLTKTCRRFIVHSENANIIEVIRRLDGHPALLPEIVVFLIIETNWKISTREIKNAWTLFLIIISRFKFDKLYGQLDIIKVLRSYFTLIGSTPNIPHDIQINAMLCLLRLSCKSLPFIPFDQSSPLVFSFSCSTPKLLFGVSLGEVLLKERILSDSQKKSITLVPKIVQKIVSKLKELNVFKSRDVFKEKSSSKTEKLKTIELLNRGNLEISVESVHTVTSLLKYFFRKLQDPLIPTEFVLKLTTNLESYKCIHMANLLPNEHQDTLMYLIGFLQELAKHERETNMSSKRLAGAFAPCLVRYINQAGEIQKEHPFKAATERFLWCLIENWKTDEVYNAEEEV</sequence>
<name>A0A1J4KD94_9EUKA</name>
<dbReference type="SMART" id="SM00324">
    <property type="entry name" value="RhoGAP"/>
    <property type="match status" value="1"/>
</dbReference>
<comment type="caution">
    <text evidence="2">The sequence shown here is derived from an EMBL/GenBank/DDBJ whole genome shotgun (WGS) entry which is preliminary data.</text>
</comment>
<dbReference type="RefSeq" id="XP_068360565.1">
    <property type="nucleotide sequence ID" value="XM_068503725.1"/>
</dbReference>
<evidence type="ECO:0000259" key="1">
    <source>
        <dbReference type="PROSITE" id="PS50238"/>
    </source>
</evidence>
<evidence type="ECO:0000313" key="2">
    <source>
        <dbReference type="EMBL" id="OHT07429.1"/>
    </source>
</evidence>
<protein>
    <submittedName>
        <fullName evidence="2">RhoGAP domain containing protein</fullName>
    </submittedName>
</protein>
<dbReference type="GO" id="GO:0005096">
    <property type="term" value="F:GTPase activator activity"/>
    <property type="evidence" value="ECO:0007669"/>
    <property type="project" value="TreeGrafter"/>
</dbReference>
<feature type="domain" description="Rho-GAP" evidence="1">
    <location>
        <begin position="324"/>
        <end position="517"/>
    </location>
</feature>
<dbReference type="Proteomes" id="UP000179807">
    <property type="component" value="Unassembled WGS sequence"/>
</dbReference>
<dbReference type="PANTHER" id="PTHR45876:SF8">
    <property type="entry name" value="FI04035P"/>
    <property type="match status" value="1"/>
</dbReference>
<dbReference type="PANTHER" id="PTHR45876">
    <property type="entry name" value="FI04035P"/>
    <property type="match status" value="1"/>
</dbReference>
<reference evidence="2" key="1">
    <citation type="submission" date="2016-10" db="EMBL/GenBank/DDBJ databases">
        <authorList>
            <person name="Benchimol M."/>
            <person name="Almeida L.G."/>
            <person name="Vasconcelos A.T."/>
            <person name="Perreira-Neves A."/>
            <person name="Rosa I.A."/>
            <person name="Tasca T."/>
            <person name="Bogo M.R."/>
            <person name="de Souza W."/>
        </authorList>
    </citation>
    <scope>NUCLEOTIDE SEQUENCE [LARGE SCALE GENOMIC DNA]</scope>
    <source>
        <strain evidence="2">K</strain>
    </source>
</reference>
<dbReference type="PROSITE" id="PS50238">
    <property type="entry name" value="RHOGAP"/>
    <property type="match status" value="1"/>
</dbReference>
<dbReference type="InterPro" id="IPR008936">
    <property type="entry name" value="Rho_GTPase_activation_prot"/>
</dbReference>
<dbReference type="SUPFAM" id="SSF48350">
    <property type="entry name" value="GTPase activation domain, GAP"/>
    <property type="match status" value="1"/>
</dbReference>
<organism evidence="2 3">
    <name type="scientific">Tritrichomonas foetus</name>
    <dbReference type="NCBI Taxonomy" id="1144522"/>
    <lineage>
        <taxon>Eukaryota</taxon>
        <taxon>Metamonada</taxon>
        <taxon>Parabasalia</taxon>
        <taxon>Tritrichomonadida</taxon>
        <taxon>Tritrichomonadidae</taxon>
        <taxon>Tritrichomonas</taxon>
    </lineage>
</organism>